<name>A0ABU7KHA1_9ACTN</name>
<keyword evidence="1" id="KW-0472">Membrane</keyword>
<proteinExistence type="predicted"/>
<feature type="transmembrane region" description="Helical" evidence="1">
    <location>
        <begin position="86"/>
        <end position="105"/>
    </location>
</feature>
<dbReference type="Pfam" id="PF02592">
    <property type="entry name" value="Vut_1"/>
    <property type="match status" value="1"/>
</dbReference>
<accession>A0ABU7KHA1</accession>
<organism evidence="3 4">
    <name type="scientific">Nocardiopsis codii</name>
    <dbReference type="NCBI Taxonomy" id="3065942"/>
    <lineage>
        <taxon>Bacteria</taxon>
        <taxon>Bacillati</taxon>
        <taxon>Actinomycetota</taxon>
        <taxon>Actinomycetes</taxon>
        <taxon>Streptosporangiales</taxon>
        <taxon>Nocardiopsidaceae</taxon>
        <taxon>Nocardiopsis</taxon>
    </lineage>
</organism>
<feature type="transmembrane region" description="Helical" evidence="1">
    <location>
        <begin position="112"/>
        <end position="134"/>
    </location>
</feature>
<feature type="transmembrane region" description="Helical" evidence="1">
    <location>
        <begin position="140"/>
        <end position="161"/>
    </location>
</feature>
<keyword evidence="1" id="KW-0812">Transmembrane</keyword>
<dbReference type="EMBL" id="JAUZMY010000056">
    <property type="protein sequence ID" value="MEE2041616.1"/>
    <property type="molecule type" value="Genomic_DNA"/>
</dbReference>
<evidence type="ECO:0000256" key="1">
    <source>
        <dbReference type="SAM" id="Phobius"/>
    </source>
</evidence>
<dbReference type="Proteomes" id="UP001356095">
    <property type="component" value="Unassembled WGS sequence"/>
</dbReference>
<keyword evidence="2" id="KW-0732">Signal</keyword>
<feature type="chain" id="PRO_5045569223" evidence="2">
    <location>
        <begin position="21"/>
        <end position="176"/>
    </location>
</feature>
<sequence>MTFPVRALALWASFTATVVAANLAVTHIGFLPVWPGIVAPAGVYLVGLALVLRDLLQEATSWKWSAVAVVVGAGLSAVFSPELALASASVFLASELLDLVVYTPLRRRGMVLAMAASNTVGIAVDSVLFLWLAFGSLDFLTGQILGKAWMTVAAVLVLLAIRRLRTSRVDRAGAAQ</sequence>
<keyword evidence="1" id="KW-1133">Transmembrane helix</keyword>
<dbReference type="RefSeq" id="WP_330095371.1">
    <property type="nucleotide sequence ID" value="NZ_JAUZMY010000056.1"/>
</dbReference>
<feature type="transmembrane region" description="Helical" evidence="1">
    <location>
        <begin position="64"/>
        <end position="80"/>
    </location>
</feature>
<feature type="transmembrane region" description="Helical" evidence="1">
    <location>
        <begin position="30"/>
        <end position="52"/>
    </location>
</feature>
<feature type="signal peptide" evidence="2">
    <location>
        <begin position="1"/>
        <end position="20"/>
    </location>
</feature>
<gene>
    <name evidence="3" type="ORF">Q8791_30785</name>
</gene>
<reference evidence="3 4" key="1">
    <citation type="submission" date="2023-08" db="EMBL/GenBank/DDBJ databases">
        <authorList>
            <person name="Girao M."/>
            <person name="Carvalho M.F."/>
        </authorList>
    </citation>
    <scope>NUCLEOTIDE SEQUENCE [LARGE SCALE GENOMIC DNA]</scope>
    <source>
        <strain evidence="3 4">CT-R113</strain>
    </source>
</reference>
<protein>
    <submittedName>
        <fullName evidence="3">VUT family protein</fullName>
    </submittedName>
</protein>
<evidence type="ECO:0000313" key="3">
    <source>
        <dbReference type="EMBL" id="MEE2041616.1"/>
    </source>
</evidence>
<evidence type="ECO:0000313" key="4">
    <source>
        <dbReference type="Proteomes" id="UP001356095"/>
    </source>
</evidence>
<comment type="caution">
    <text evidence="3">The sequence shown here is derived from an EMBL/GenBank/DDBJ whole genome shotgun (WGS) entry which is preliminary data.</text>
</comment>
<dbReference type="InterPro" id="IPR003744">
    <property type="entry name" value="YhhQ"/>
</dbReference>
<keyword evidence="4" id="KW-1185">Reference proteome</keyword>
<evidence type="ECO:0000256" key="2">
    <source>
        <dbReference type="SAM" id="SignalP"/>
    </source>
</evidence>